<dbReference type="SUPFAM" id="SSF101801">
    <property type="entry name" value="Surface presentation of antigens (SPOA)"/>
    <property type="match status" value="1"/>
</dbReference>
<dbReference type="GO" id="GO:0005886">
    <property type="term" value="C:plasma membrane"/>
    <property type="evidence" value="ECO:0007669"/>
    <property type="project" value="UniProtKB-SubCell"/>
</dbReference>
<dbReference type="PANTHER" id="PTHR43484">
    <property type="match status" value="1"/>
</dbReference>
<dbReference type="InterPro" id="IPR051469">
    <property type="entry name" value="FliN/MopA/SpaO"/>
</dbReference>
<accession>A0A545T881</accession>
<evidence type="ECO:0000256" key="2">
    <source>
        <dbReference type="ARBA" id="ARBA00009226"/>
    </source>
</evidence>
<keyword evidence="10" id="KW-1185">Reference proteome</keyword>
<keyword evidence="9" id="KW-0966">Cell projection</keyword>
<dbReference type="Proteomes" id="UP000319732">
    <property type="component" value="Unassembled WGS sequence"/>
</dbReference>
<name>A0A545T881_9GAMM</name>
<dbReference type="OrthoDB" id="5956226at2"/>
<evidence type="ECO:0000259" key="8">
    <source>
        <dbReference type="Pfam" id="PF01052"/>
    </source>
</evidence>
<dbReference type="InterPro" id="IPR001172">
    <property type="entry name" value="FliN_T3SS_HrcQb"/>
</dbReference>
<comment type="similarity">
    <text evidence="2">Belongs to the FliN/MopA/SpaO family.</text>
</comment>
<keyword evidence="6" id="KW-0283">Flagellar rotation</keyword>
<comment type="subcellular location">
    <subcellularLocation>
        <location evidence="1">Cell membrane</location>
        <topology evidence="1">Peripheral membrane protein</topology>
        <orientation evidence="1">Cytoplasmic side</orientation>
    </subcellularLocation>
</comment>
<dbReference type="RefSeq" id="WP_142905547.1">
    <property type="nucleotide sequence ID" value="NZ_ML660097.1"/>
</dbReference>
<dbReference type="PANTHER" id="PTHR43484:SF1">
    <property type="entry name" value="FLAGELLAR MOTOR SWITCH PROTEIN FLIN"/>
    <property type="match status" value="1"/>
</dbReference>
<gene>
    <name evidence="9" type="ORF">FKG94_17090</name>
</gene>
<proteinExistence type="inferred from homology"/>
<keyword evidence="7" id="KW-0472">Membrane</keyword>
<dbReference type="InterPro" id="IPR001543">
    <property type="entry name" value="FliN-like_C"/>
</dbReference>
<keyword evidence="4" id="KW-1003">Cell membrane</keyword>
<evidence type="ECO:0000256" key="5">
    <source>
        <dbReference type="ARBA" id="ARBA00022500"/>
    </source>
</evidence>
<reference evidence="9 10" key="1">
    <citation type="submission" date="2019-06" db="EMBL/GenBank/DDBJ databases">
        <title>Whole genome sequence for Cellvibrionaceae sp. R142.</title>
        <authorList>
            <person name="Wang G."/>
        </authorList>
    </citation>
    <scope>NUCLEOTIDE SEQUENCE [LARGE SCALE GENOMIC DNA]</scope>
    <source>
        <strain evidence="9 10">R142</strain>
    </source>
</reference>
<evidence type="ECO:0000256" key="7">
    <source>
        <dbReference type="ARBA" id="ARBA00023136"/>
    </source>
</evidence>
<evidence type="ECO:0000256" key="6">
    <source>
        <dbReference type="ARBA" id="ARBA00022779"/>
    </source>
</evidence>
<organism evidence="9 10">
    <name type="scientific">Exilibacterium tricleocarpae</name>
    <dbReference type="NCBI Taxonomy" id="2591008"/>
    <lineage>
        <taxon>Bacteria</taxon>
        <taxon>Pseudomonadati</taxon>
        <taxon>Pseudomonadota</taxon>
        <taxon>Gammaproteobacteria</taxon>
        <taxon>Cellvibrionales</taxon>
        <taxon>Cellvibrionaceae</taxon>
        <taxon>Exilibacterium</taxon>
    </lineage>
</organism>
<protein>
    <recommendedName>
        <fullName evidence="3">Flagellar motor switch protein FliN</fullName>
    </recommendedName>
</protein>
<keyword evidence="9" id="KW-0969">Cilium</keyword>
<dbReference type="GO" id="GO:0006935">
    <property type="term" value="P:chemotaxis"/>
    <property type="evidence" value="ECO:0007669"/>
    <property type="project" value="UniProtKB-KW"/>
</dbReference>
<dbReference type="GO" id="GO:0009425">
    <property type="term" value="C:bacterial-type flagellum basal body"/>
    <property type="evidence" value="ECO:0007669"/>
    <property type="project" value="InterPro"/>
</dbReference>
<keyword evidence="9" id="KW-0282">Flagellum</keyword>
<dbReference type="AlphaFoldDB" id="A0A545T881"/>
<dbReference type="GO" id="GO:0071973">
    <property type="term" value="P:bacterial-type flagellum-dependent cell motility"/>
    <property type="evidence" value="ECO:0007669"/>
    <property type="project" value="InterPro"/>
</dbReference>
<dbReference type="GO" id="GO:0003774">
    <property type="term" value="F:cytoskeletal motor activity"/>
    <property type="evidence" value="ECO:0007669"/>
    <property type="project" value="InterPro"/>
</dbReference>
<dbReference type="Gene3D" id="2.30.330.10">
    <property type="entry name" value="SpoA-like"/>
    <property type="match status" value="1"/>
</dbReference>
<feature type="domain" description="Flagellar motor switch protein FliN-like C-terminal" evidence="8">
    <location>
        <begin position="30"/>
        <end position="98"/>
    </location>
</feature>
<sequence>MSSVETLEVVAVEGSAEVSAPLLGANLDVIRGVKVKLEVRIGEAEMTVDELLSLGENSVVQLSRPTTAPVDLLLEGKVVARGHLVAVDDNFGVQITELTR</sequence>
<dbReference type="PRINTS" id="PR00956">
    <property type="entry name" value="FLGMOTORFLIN"/>
</dbReference>
<evidence type="ECO:0000256" key="1">
    <source>
        <dbReference type="ARBA" id="ARBA00004413"/>
    </source>
</evidence>
<comment type="caution">
    <text evidence="9">The sequence shown here is derived from an EMBL/GenBank/DDBJ whole genome shotgun (WGS) entry which is preliminary data.</text>
</comment>
<dbReference type="Pfam" id="PF01052">
    <property type="entry name" value="FliMN_C"/>
    <property type="match status" value="1"/>
</dbReference>
<dbReference type="EMBL" id="VHSG01000018">
    <property type="protein sequence ID" value="TQV73419.1"/>
    <property type="molecule type" value="Genomic_DNA"/>
</dbReference>
<dbReference type="InterPro" id="IPR036429">
    <property type="entry name" value="SpoA-like_sf"/>
</dbReference>
<evidence type="ECO:0000313" key="10">
    <source>
        <dbReference type="Proteomes" id="UP000319732"/>
    </source>
</evidence>
<evidence type="ECO:0000313" key="9">
    <source>
        <dbReference type="EMBL" id="TQV73419.1"/>
    </source>
</evidence>
<keyword evidence="5" id="KW-0145">Chemotaxis</keyword>
<evidence type="ECO:0000256" key="4">
    <source>
        <dbReference type="ARBA" id="ARBA00022475"/>
    </source>
</evidence>
<evidence type="ECO:0000256" key="3">
    <source>
        <dbReference type="ARBA" id="ARBA00021897"/>
    </source>
</evidence>